<dbReference type="AlphaFoldDB" id="A0A7J0FC11"/>
<dbReference type="PANTHER" id="PTHR31170:SF25">
    <property type="entry name" value="BNAA09G04570D PROTEIN"/>
    <property type="match status" value="1"/>
</dbReference>
<evidence type="ECO:0000313" key="2">
    <source>
        <dbReference type="EMBL" id="GFY96153.1"/>
    </source>
</evidence>
<keyword evidence="3" id="KW-1185">Reference proteome</keyword>
<comment type="caution">
    <text evidence="2">The sequence shown here is derived from an EMBL/GenBank/DDBJ whole genome shotgun (WGS) entry which is preliminary data.</text>
</comment>
<dbReference type="OrthoDB" id="1849062at2759"/>
<evidence type="ECO:0000313" key="3">
    <source>
        <dbReference type="Proteomes" id="UP000585474"/>
    </source>
</evidence>
<accession>A0A7J0FC11</accession>
<reference evidence="2 3" key="1">
    <citation type="submission" date="2019-07" db="EMBL/GenBank/DDBJ databases">
        <title>De Novo Assembly of kiwifruit Actinidia rufa.</title>
        <authorList>
            <person name="Sugita-Konishi S."/>
            <person name="Sato K."/>
            <person name="Mori E."/>
            <person name="Abe Y."/>
            <person name="Kisaki G."/>
            <person name="Hamano K."/>
            <person name="Suezawa K."/>
            <person name="Otani M."/>
            <person name="Fukuda T."/>
            <person name="Manabe T."/>
            <person name="Gomi K."/>
            <person name="Tabuchi M."/>
            <person name="Akimitsu K."/>
            <person name="Kataoka I."/>
        </authorList>
    </citation>
    <scope>NUCLEOTIDE SEQUENCE [LARGE SCALE GENOMIC DNA]</scope>
    <source>
        <strain evidence="3">cv. Fuchu</strain>
    </source>
</reference>
<organism evidence="2 3">
    <name type="scientific">Actinidia rufa</name>
    <dbReference type="NCBI Taxonomy" id="165716"/>
    <lineage>
        <taxon>Eukaryota</taxon>
        <taxon>Viridiplantae</taxon>
        <taxon>Streptophyta</taxon>
        <taxon>Embryophyta</taxon>
        <taxon>Tracheophyta</taxon>
        <taxon>Spermatophyta</taxon>
        <taxon>Magnoliopsida</taxon>
        <taxon>eudicotyledons</taxon>
        <taxon>Gunneridae</taxon>
        <taxon>Pentapetalae</taxon>
        <taxon>asterids</taxon>
        <taxon>Ericales</taxon>
        <taxon>Actinidiaceae</taxon>
        <taxon>Actinidia</taxon>
    </lineage>
</organism>
<gene>
    <name evidence="2" type="ORF">Acr_11g0004590</name>
</gene>
<protein>
    <submittedName>
        <fullName evidence="2">Uncharacterized protein</fullName>
    </submittedName>
</protein>
<sequence>MEDFFARRTRRGADGGSSSSSIYANDDKLEVVTNAMKEKTERDIGSNHHGKPELQFVENLKSMMARVFVSDSSESMDIFYNKVLLMVDETRSCYVEGSTDSYSDDKFAEMMLLDGCFILGMIESISGQKPSRISKYDEVITSLGMLVWYSITADIVYLLENQIPFQVLESSMSIKFEDDEGIRMIDEYLDSPVYSDLQFQNKKEVKAS</sequence>
<feature type="region of interest" description="Disordered" evidence="1">
    <location>
        <begin position="1"/>
        <end position="21"/>
    </location>
</feature>
<evidence type="ECO:0000256" key="1">
    <source>
        <dbReference type="SAM" id="MobiDB-lite"/>
    </source>
</evidence>
<dbReference type="Pfam" id="PF03140">
    <property type="entry name" value="DUF247"/>
    <property type="match status" value="1"/>
</dbReference>
<dbReference type="PANTHER" id="PTHR31170">
    <property type="entry name" value="BNAC04G53230D PROTEIN"/>
    <property type="match status" value="1"/>
</dbReference>
<dbReference type="InterPro" id="IPR004158">
    <property type="entry name" value="DUF247_pln"/>
</dbReference>
<dbReference type="Proteomes" id="UP000585474">
    <property type="component" value="Unassembled WGS sequence"/>
</dbReference>
<dbReference type="EMBL" id="BJWL01000011">
    <property type="protein sequence ID" value="GFY96153.1"/>
    <property type="molecule type" value="Genomic_DNA"/>
</dbReference>
<proteinExistence type="predicted"/>
<name>A0A7J0FC11_9ERIC</name>